<protein>
    <submittedName>
        <fullName evidence="2">Uncharacterized protein</fullName>
    </submittedName>
</protein>
<dbReference type="Proteomes" id="UP000018040">
    <property type="component" value="Unassembled WGS sequence"/>
</dbReference>
<feature type="region of interest" description="Disordered" evidence="1">
    <location>
        <begin position="1"/>
        <end position="28"/>
    </location>
</feature>
<proteinExistence type="predicted"/>
<organism evidence="2 3">
    <name type="scientific">Giardia intestinalis</name>
    <name type="common">Giardia lamblia</name>
    <dbReference type="NCBI Taxonomy" id="5741"/>
    <lineage>
        <taxon>Eukaryota</taxon>
        <taxon>Metamonada</taxon>
        <taxon>Diplomonadida</taxon>
        <taxon>Hexamitidae</taxon>
        <taxon>Giardiinae</taxon>
        <taxon>Giardia</taxon>
    </lineage>
</organism>
<comment type="caution">
    <text evidence="2">The sequence shown here is derived from an EMBL/GenBank/DDBJ whole genome shotgun (WGS) entry which is preliminary data.</text>
</comment>
<dbReference type="EMBL" id="AHHH01000102">
    <property type="protein sequence ID" value="ESU41946.1"/>
    <property type="molecule type" value="Genomic_DNA"/>
</dbReference>
<accession>V6TT89</accession>
<sequence length="169" mass="17690">VAWGDDEGQQRLSIGTPARIVHSPPGTASRAIHASEYRPLLPTRRSCRDRCTSRGPINQGRGGAQQLPRARRPVCLALSGCKSHRLADALGHSCPDRGDWGAHGWGTVVAGLFWGSAVLGDSAWWTVLLALAASLHRCSAGHFLLGAGATVSVWVLGAACAGRRGAGRA</sequence>
<reference evidence="2 3" key="2">
    <citation type="journal article" date="2013" name="Genome Biol. Evol.">
        <title>Genome sequencing of Giardia lamblia genotypes A2 and B isolates (DH and GS) and comparative analysis with the genomes of genotypes A1 and E (WB and Pig).</title>
        <authorList>
            <person name="Adam R.D."/>
            <person name="Dahlstrom E.W."/>
            <person name="Martens C.A."/>
            <person name="Bruno D.P."/>
            <person name="Barbian K.D."/>
            <person name="Ricklefs S.M."/>
            <person name="Hernandez M.M."/>
            <person name="Narla N.P."/>
            <person name="Patel R.B."/>
            <person name="Porcella S.F."/>
            <person name="Nash T.E."/>
        </authorList>
    </citation>
    <scope>NUCLEOTIDE SEQUENCE [LARGE SCALE GENOMIC DNA]</scope>
    <source>
        <strain evidence="2 3">GS</strain>
    </source>
</reference>
<evidence type="ECO:0000313" key="2">
    <source>
        <dbReference type="EMBL" id="ESU41946.1"/>
    </source>
</evidence>
<dbReference type="VEuPathDB" id="GiardiaDB:QR46_4918"/>
<reference evidence="3" key="1">
    <citation type="submission" date="2012-02" db="EMBL/GenBank/DDBJ databases">
        <title>Genome sequencing of Giardia lamblia Genotypes A2 and B isolates (DH and GS) and comparative analysis with the genomes of Genotypes A1 and E (WB and Pig).</title>
        <authorList>
            <person name="Adam R."/>
            <person name="Dahlstrom E."/>
            <person name="Martens C."/>
            <person name="Bruno D."/>
            <person name="Barbian K."/>
            <person name="Porcella S.F."/>
            <person name="Nash T."/>
        </authorList>
    </citation>
    <scope>NUCLEOTIDE SEQUENCE</scope>
    <source>
        <strain evidence="3">GS</strain>
    </source>
</reference>
<dbReference type="AlphaFoldDB" id="V6TT89"/>
<feature type="non-terminal residue" evidence="2">
    <location>
        <position position="1"/>
    </location>
</feature>
<evidence type="ECO:0000256" key="1">
    <source>
        <dbReference type="SAM" id="MobiDB-lite"/>
    </source>
</evidence>
<gene>
    <name evidence="2" type="ORF">GSB_152596</name>
</gene>
<evidence type="ECO:0000313" key="3">
    <source>
        <dbReference type="Proteomes" id="UP000018040"/>
    </source>
</evidence>
<name>V6TT89_GIAIN</name>